<dbReference type="PANTHER" id="PTHR18063">
    <property type="entry name" value="NF-E2 INDUCIBLE PROTEIN"/>
    <property type="match status" value="1"/>
</dbReference>
<dbReference type="GO" id="GO:0005829">
    <property type="term" value="C:cytosol"/>
    <property type="evidence" value="ECO:0007669"/>
    <property type="project" value="TreeGrafter"/>
</dbReference>
<dbReference type="InterPro" id="IPR007518">
    <property type="entry name" value="MINDY"/>
</dbReference>
<feature type="compositionally biased region" description="Pro residues" evidence="2">
    <location>
        <begin position="1"/>
        <end position="19"/>
    </location>
</feature>
<evidence type="ECO:0000256" key="2">
    <source>
        <dbReference type="SAM" id="MobiDB-lite"/>
    </source>
</evidence>
<dbReference type="GO" id="GO:0016807">
    <property type="term" value="F:cysteine-type carboxypeptidase activity"/>
    <property type="evidence" value="ECO:0007669"/>
    <property type="project" value="TreeGrafter"/>
</dbReference>
<accession>A0A9Q8QSZ7</accession>
<keyword evidence="1" id="KW-0175">Coiled coil</keyword>
<dbReference type="AlphaFoldDB" id="A0A9Q8QSZ7"/>
<feature type="compositionally biased region" description="Basic and acidic residues" evidence="2">
    <location>
        <begin position="22"/>
        <end position="32"/>
    </location>
</feature>
<evidence type="ECO:0000256" key="1">
    <source>
        <dbReference type="SAM" id="Coils"/>
    </source>
</evidence>
<dbReference type="EMBL" id="CP086365">
    <property type="protein sequence ID" value="UNI24731.1"/>
    <property type="molecule type" value="Genomic_DNA"/>
</dbReference>
<feature type="compositionally biased region" description="Polar residues" evidence="2">
    <location>
        <begin position="768"/>
        <end position="793"/>
    </location>
</feature>
<name>A0A9Q8QSZ7_9HYPO</name>
<dbReference type="Proteomes" id="UP000829364">
    <property type="component" value="Chromosome 12"/>
</dbReference>
<evidence type="ECO:0000313" key="5">
    <source>
        <dbReference type="Proteomes" id="UP000829364"/>
    </source>
</evidence>
<keyword evidence="5" id="KW-1185">Reference proteome</keyword>
<dbReference type="GO" id="GO:1990380">
    <property type="term" value="F:K48-linked deubiquitinase activity"/>
    <property type="evidence" value="ECO:0007669"/>
    <property type="project" value="InterPro"/>
</dbReference>
<feature type="region of interest" description="Disordered" evidence="2">
    <location>
        <begin position="1"/>
        <end position="353"/>
    </location>
</feature>
<proteinExistence type="predicted"/>
<feature type="compositionally biased region" description="Polar residues" evidence="2">
    <location>
        <begin position="153"/>
        <end position="179"/>
    </location>
</feature>
<dbReference type="InterPro" id="IPR033979">
    <property type="entry name" value="MINDY_domain"/>
</dbReference>
<feature type="compositionally biased region" description="Basic and acidic residues" evidence="2">
    <location>
        <begin position="220"/>
        <end position="231"/>
    </location>
</feature>
<feature type="coiled-coil region" evidence="1">
    <location>
        <begin position="507"/>
        <end position="547"/>
    </location>
</feature>
<evidence type="ECO:0000313" key="4">
    <source>
        <dbReference type="EMBL" id="UNI24731.1"/>
    </source>
</evidence>
<feature type="compositionally biased region" description="Polar residues" evidence="2">
    <location>
        <begin position="730"/>
        <end position="740"/>
    </location>
</feature>
<feature type="compositionally biased region" description="Polar residues" evidence="2">
    <location>
        <begin position="124"/>
        <end position="135"/>
    </location>
</feature>
<protein>
    <recommendedName>
        <fullName evidence="3">MINDY deubiquitinase domain-containing protein</fullName>
    </recommendedName>
</protein>
<dbReference type="RefSeq" id="XP_047848212.1">
    <property type="nucleotide sequence ID" value="XM_047992198.1"/>
</dbReference>
<feature type="compositionally biased region" description="Polar residues" evidence="2">
    <location>
        <begin position="842"/>
        <end position="855"/>
    </location>
</feature>
<feature type="compositionally biased region" description="Basic and acidic residues" evidence="2">
    <location>
        <begin position="896"/>
        <end position="905"/>
    </location>
</feature>
<dbReference type="GO" id="GO:0004843">
    <property type="term" value="F:cysteine-type deubiquitinase activity"/>
    <property type="evidence" value="ECO:0007669"/>
    <property type="project" value="InterPro"/>
</dbReference>
<feature type="compositionally biased region" description="Low complexity" evidence="2">
    <location>
        <begin position="863"/>
        <end position="873"/>
    </location>
</feature>
<reference evidence="4" key="1">
    <citation type="submission" date="2021-11" db="EMBL/GenBank/DDBJ databases">
        <title>Purpureocillium_takamizusanense_genome.</title>
        <authorList>
            <person name="Nguyen N.-H."/>
        </authorList>
    </citation>
    <scope>NUCLEOTIDE SEQUENCE</scope>
    <source>
        <strain evidence="4">PT3</strain>
    </source>
</reference>
<dbReference type="KEGG" id="ptkz:JDV02_010456"/>
<dbReference type="GeneID" id="72072400"/>
<evidence type="ECO:0000259" key="3">
    <source>
        <dbReference type="Pfam" id="PF04424"/>
    </source>
</evidence>
<organism evidence="4 5">
    <name type="scientific">Purpureocillium takamizusanense</name>
    <dbReference type="NCBI Taxonomy" id="2060973"/>
    <lineage>
        <taxon>Eukaryota</taxon>
        <taxon>Fungi</taxon>
        <taxon>Dikarya</taxon>
        <taxon>Ascomycota</taxon>
        <taxon>Pezizomycotina</taxon>
        <taxon>Sordariomycetes</taxon>
        <taxon>Hypocreomycetidae</taxon>
        <taxon>Hypocreales</taxon>
        <taxon>Ophiocordycipitaceae</taxon>
        <taxon>Purpureocillium</taxon>
    </lineage>
</organism>
<feature type="compositionally biased region" description="Pro residues" evidence="2">
    <location>
        <begin position="195"/>
        <end position="204"/>
    </location>
</feature>
<gene>
    <name evidence="4" type="ORF">JDV02_010456</name>
</gene>
<feature type="domain" description="MINDY deubiquitinase" evidence="3">
    <location>
        <begin position="335"/>
        <end position="639"/>
    </location>
</feature>
<feature type="region of interest" description="Disordered" evidence="2">
    <location>
        <begin position="650"/>
        <end position="905"/>
    </location>
</feature>
<feature type="compositionally biased region" description="Polar residues" evidence="2">
    <location>
        <begin position="269"/>
        <end position="278"/>
    </location>
</feature>
<dbReference type="PANTHER" id="PTHR18063:SF6">
    <property type="entry name" value="UBIQUITIN CARBOXYL-TERMINAL HYDROLASE"/>
    <property type="match status" value="1"/>
</dbReference>
<dbReference type="Pfam" id="PF04424">
    <property type="entry name" value="MINDY_DUB"/>
    <property type="match status" value="1"/>
</dbReference>
<sequence length="905" mass="98346">MVTKPPPGDPPTATPPAPQPNDARRDGWHDDSLNDNTWEDIGPRADGAGAADDGGRRNVPAALRPGPAMLNPAPEDDDGNVWDEARSQQPSDADARLAQVPNALRPGSGVSRVETNPFLKRKPVSQSQQDPSIASPTPPADSFARLDLHAGDQAQSNPWQAASEPQSQKTSSGWQTPQRQPVLLDDDTDPWTSSEPPPPQPPAKQSPALLSLPSDEESAWNDHVRPEKAEIVIEPPTPAPAAPMSNDLLDEPNVWDDLGALDKGKSKATAASPNQQAQLDDWNLIDADSSSDQPKQPGQPEENTEDATEKPPLPPRDVERPRWVPSREPVDSKSETYQVKNIRWHDDTSTKNPRTSPILIQNKNGPCPLVALVNALTLTTPADMPDTALVQVLRSREQISLSLLLDAVFDELMSPRRTSSEDALPDVGDLYGFLQSLHTGMNVNPRFIPTPEMVTAYKRTSLTHLHPTERGELIPGTFEDTTEMSLYATFSIPLIHGWLAARAEPVYEALERQAASYEEVQNLLFREEELEDKLSNSETGLTEAEQQLYQDVVTIKMFLHASATQLTPWGIEVIGKAMRPGTFAILFRNDHFSTLYCHPHTMQLLSLVTDAGYGSHEEVVWESLVDVNGEQTEYLSGDFRVVGGGGGAGGGSFGGSGSNTAGHGGEWRTVQGRRGKARQQEEQEDEANEVPMSPQHEQEDRDLALALQLQEEEDERHREEQARRRRESILSEQYIEQQGQRPGPVSRGHHRRTQSGAGTGIAPERRSSNSVNVPVLSASQSQPRLSVNTTAAAAQQVRPLVPPRRQGVSRAADAEGEDAPPSYEQAAHDRAFVPPAGHPSHAGSSPVASRQTPRTSAGGGQGPAQQQRPMGMGSSTAAAGRRMPAVSSGPPPAMHQGRDRECVMM</sequence>
<dbReference type="OrthoDB" id="10261212at2759"/>
<dbReference type="GO" id="GO:0071108">
    <property type="term" value="P:protein K48-linked deubiquitination"/>
    <property type="evidence" value="ECO:0007669"/>
    <property type="project" value="TreeGrafter"/>
</dbReference>
<dbReference type="GO" id="GO:0071944">
    <property type="term" value="C:cell periphery"/>
    <property type="evidence" value="ECO:0007669"/>
    <property type="project" value="TreeGrafter"/>
</dbReference>